<protein>
    <submittedName>
        <fullName evidence="1">Uncharacterized protein</fullName>
    </submittedName>
</protein>
<dbReference type="Proteomes" id="UP001064048">
    <property type="component" value="Chromosome 15"/>
</dbReference>
<evidence type="ECO:0000313" key="2">
    <source>
        <dbReference type="Proteomes" id="UP001064048"/>
    </source>
</evidence>
<sequence>MSIYMNLGRKDVSDIFALSSVADINAGSKRGGEQVYDKEGEIGLLTLYTTVQVRVPKNTRISYIKVNVHAISSPKVDFDEQTNTVSIKYSWTQITLSSYSIFAKGVHDDSYSSSQPIHVPLLGTGLLSEQEKLGYSSHAGPVRIGNFTRTIELLRRDVALDDNFPLQKRREHNNQVLLYKIINYLAQRISLAIQRGNAASILGTAPKAAALKTFSI</sequence>
<keyword evidence="2" id="KW-1185">Reference proteome</keyword>
<name>A0ACC0KXW6_CHOFU</name>
<evidence type="ECO:0000313" key="1">
    <source>
        <dbReference type="EMBL" id="KAI8441017.1"/>
    </source>
</evidence>
<proteinExistence type="predicted"/>
<gene>
    <name evidence="1" type="ORF">MSG28_009290</name>
</gene>
<organism evidence="1 2">
    <name type="scientific">Choristoneura fumiferana</name>
    <name type="common">Spruce budworm moth</name>
    <name type="synonym">Archips fumiferana</name>
    <dbReference type="NCBI Taxonomy" id="7141"/>
    <lineage>
        <taxon>Eukaryota</taxon>
        <taxon>Metazoa</taxon>
        <taxon>Ecdysozoa</taxon>
        <taxon>Arthropoda</taxon>
        <taxon>Hexapoda</taxon>
        <taxon>Insecta</taxon>
        <taxon>Pterygota</taxon>
        <taxon>Neoptera</taxon>
        <taxon>Endopterygota</taxon>
        <taxon>Lepidoptera</taxon>
        <taxon>Glossata</taxon>
        <taxon>Ditrysia</taxon>
        <taxon>Tortricoidea</taxon>
        <taxon>Tortricidae</taxon>
        <taxon>Tortricinae</taxon>
        <taxon>Choristoneura</taxon>
    </lineage>
</organism>
<accession>A0ACC0KXW6</accession>
<dbReference type="EMBL" id="CM046115">
    <property type="protein sequence ID" value="KAI8441017.1"/>
    <property type="molecule type" value="Genomic_DNA"/>
</dbReference>
<reference evidence="1 2" key="1">
    <citation type="journal article" date="2022" name="Genome Biol. Evol.">
        <title>The Spruce Budworm Genome: Reconstructing the Evolutionary History of Antifreeze Proteins.</title>
        <authorList>
            <person name="Beliveau C."/>
            <person name="Gagne P."/>
            <person name="Picq S."/>
            <person name="Vernygora O."/>
            <person name="Keeling C.I."/>
            <person name="Pinkney K."/>
            <person name="Doucet D."/>
            <person name="Wen F."/>
            <person name="Johnston J.S."/>
            <person name="Maaroufi H."/>
            <person name="Boyle B."/>
            <person name="Laroche J."/>
            <person name="Dewar K."/>
            <person name="Juretic N."/>
            <person name="Blackburn G."/>
            <person name="Nisole A."/>
            <person name="Brunet B."/>
            <person name="Brandao M."/>
            <person name="Lumley L."/>
            <person name="Duan J."/>
            <person name="Quan G."/>
            <person name="Lucarotti C.J."/>
            <person name="Roe A.D."/>
            <person name="Sperling F.A.H."/>
            <person name="Levesque R.C."/>
            <person name="Cusson M."/>
        </authorList>
    </citation>
    <scope>NUCLEOTIDE SEQUENCE [LARGE SCALE GENOMIC DNA]</scope>
    <source>
        <strain evidence="1">Glfc:IPQL:Cfum</strain>
    </source>
</reference>
<comment type="caution">
    <text evidence="1">The sequence shown here is derived from an EMBL/GenBank/DDBJ whole genome shotgun (WGS) entry which is preliminary data.</text>
</comment>